<dbReference type="EMBL" id="UINC01026718">
    <property type="protein sequence ID" value="SVB04676.1"/>
    <property type="molecule type" value="Genomic_DNA"/>
</dbReference>
<dbReference type="SUPFAM" id="SSF49265">
    <property type="entry name" value="Fibronectin type III"/>
    <property type="match status" value="1"/>
</dbReference>
<feature type="domain" description="Fibronectin type-III" evidence="1">
    <location>
        <begin position="547"/>
        <end position="641"/>
    </location>
</feature>
<reference evidence="2" key="1">
    <citation type="submission" date="2018-05" db="EMBL/GenBank/DDBJ databases">
        <authorList>
            <person name="Lanie J.A."/>
            <person name="Ng W.-L."/>
            <person name="Kazmierczak K.M."/>
            <person name="Andrzejewski T.M."/>
            <person name="Davidsen T.M."/>
            <person name="Wayne K.J."/>
            <person name="Tettelin H."/>
            <person name="Glass J.I."/>
            <person name="Rusch D."/>
            <person name="Podicherti R."/>
            <person name="Tsui H.-C.T."/>
            <person name="Winkler M.E."/>
        </authorList>
    </citation>
    <scope>NUCLEOTIDE SEQUENCE</scope>
</reference>
<evidence type="ECO:0000259" key="1">
    <source>
        <dbReference type="PROSITE" id="PS50853"/>
    </source>
</evidence>
<dbReference type="PROSITE" id="PS50853">
    <property type="entry name" value="FN3"/>
    <property type="match status" value="1"/>
</dbReference>
<accession>A0A382AT24</accession>
<protein>
    <recommendedName>
        <fullName evidence="1">Fibronectin type-III domain-containing protein</fullName>
    </recommendedName>
</protein>
<dbReference type="AlphaFoldDB" id="A0A382AT24"/>
<evidence type="ECO:0000313" key="2">
    <source>
        <dbReference type="EMBL" id="SVB04676.1"/>
    </source>
</evidence>
<dbReference type="InterPro" id="IPR013320">
    <property type="entry name" value="ConA-like_dom_sf"/>
</dbReference>
<feature type="non-terminal residue" evidence="2">
    <location>
        <position position="679"/>
    </location>
</feature>
<dbReference type="InterPro" id="IPR013783">
    <property type="entry name" value="Ig-like_fold"/>
</dbReference>
<gene>
    <name evidence="2" type="ORF">METZ01_LOCUS157530</name>
</gene>
<name>A0A382AT24_9ZZZZ</name>
<dbReference type="Gene3D" id="2.60.120.200">
    <property type="match status" value="1"/>
</dbReference>
<dbReference type="Gene3D" id="2.60.40.10">
    <property type="entry name" value="Immunoglobulins"/>
    <property type="match status" value="2"/>
</dbReference>
<dbReference type="InterPro" id="IPR003961">
    <property type="entry name" value="FN3_dom"/>
</dbReference>
<dbReference type="InterPro" id="IPR036116">
    <property type="entry name" value="FN3_sf"/>
</dbReference>
<proteinExistence type="predicted"/>
<sequence length="679" mass="72938">MKKGISANYIVLPLALTLVLFQDLLGQSLSFDGDQDYVNVNTVASEMHVGEADWAVSFWVKPDLSSFPENDSYILGVNTSTGGNALHVGLKKDTGYPIVFEINSIHITGSTGATDQEWNHIVYSKLGYTGTIYLNGVSQGTHGAYHSLYNTHQWTIGGEYDSQVLSNEFVGLVDEVAVWDDDLTAAEVTALYNSGAPLSASTNAGDYTSQGDLQAYWLMNEGSGSTIADTTTNNNSGTITGATWSTDTPGSSSSTTTPDYKWFSSDSSGGPIYSWQDITSTGTQIPMSGDDQNTGPHPIGFSFPYYGTEYTTFRITTNGWISFTNTTSNLSNIELPDASAPEAMLALFWDDLHFYSVDRAYYYSDGSQLVVTFNDVRRYQQETTTSYTFQVILNSNGQILYQYNTMTGINVGWGATIGWQDETRTQGGTVVHNYSNYDLIHDGWAVRIEDINAGLAPPSGFTATASYQNVDLSWTASSSDSVTNYVIYRGTSSTSLPPLDSVASSVTSYSNTSLTNGTAYYYGLKSKSASGSYSVMRTASATPNVAPPTSLSATASTSQVTLSWTVATGEGVEKTFIYQGTSSSSLILADSTSDASTATKTITGLTNNTTYYFNIRSRADDGSLSSVTSYVEATPVYSGPVWWVSASVSTDGDGTSTTPFRYISSAITAAAEDDTVKLT</sequence>
<dbReference type="CDD" id="cd00063">
    <property type="entry name" value="FN3"/>
    <property type="match status" value="2"/>
</dbReference>
<organism evidence="2">
    <name type="scientific">marine metagenome</name>
    <dbReference type="NCBI Taxonomy" id="408172"/>
    <lineage>
        <taxon>unclassified sequences</taxon>
        <taxon>metagenomes</taxon>
        <taxon>ecological metagenomes</taxon>
    </lineage>
</organism>
<dbReference type="Pfam" id="PF13385">
    <property type="entry name" value="Laminin_G_3"/>
    <property type="match status" value="1"/>
</dbReference>
<dbReference type="SUPFAM" id="SSF49899">
    <property type="entry name" value="Concanavalin A-like lectins/glucanases"/>
    <property type="match status" value="1"/>
</dbReference>
<dbReference type="SMART" id="SM00060">
    <property type="entry name" value="FN3"/>
    <property type="match status" value="2"/>
</dbReference>